<accession>A0A7U9J811</accession>
<dbReference type="RefSeq" id="WP_011231053.1">
    <property type="nucleotide sequence ID" value="NZ_AYSF01000103.1"/>
</dbReference>
<reference evidence="2 3" key="1">
    <citation type="journal article" date="2014" name="Genome Announc.">
        <title>Draft Genome Sequence of Geobacillus thermopakistaniensis Strain MAS1.</title>
        <authorList>
            <person name="Siddiqui M.A."/>
            <person name="Rashid N."/>
            <person name="Ayyampalayam S."/>
            <person name="Whitman W.B."/>
        </authorList>
    </citation>
    <scope>NUCLEOTIDE SEQUENCE [LARGE SCALE GENOMIC DNA]</scope>
    <source>
        <strain evidence="2 3">MAS1</strain>
    </source>
</reference>
<name>A0A7U9J811_GEOTM</name>
<evidence type="ECO:0000256" key="1">
    <source>
        <dbReference type="SAM" id="MobiDB-lite"/>
    </source>
</evidence>
<dbReference type="GeneID" id="51990084"/>
<proteinExistence type="predicted"/>
<dbReference type="EMBL" id="AYSF01000103">
    <property type="protein sequence ID" value="ESU70682.1"/>
    <property type="molecule type" value="Genomic_DNA"/>
</dbReference>
<keyword evidence="3" id="KW-1185">Reference proteome</keyword>
<organism evidence="2 3">
    <name type="scientific">Geobacillus thermopakistaniensis (strain MAS1)</name>
    <dbReference type="NCBI Taxonomy" id="1408282"/>
    <lineage>
        <taxon>Bacteria</taxon>
        <taxon>Bacillati</taxon>
        <taxon>Bacillota</taxon>
        <taxon>Bacilli</taxon>
        <taxon>Bacillales</taxon>
        <taxon>Anoxybacillaceae</taxon>
        <taxon>Geobacillus</taxon>
    </lineage>
</organism>
<evidence type="ECO:0000313" key="3">
    <source>
        <dbReference type="Proteomes" id="UP000018339"/>
    </source>
</evidence>
<feature type="region of interest" description="Disordered" evidence="1">
    <location>
        <begin position="1"/>
        <end position="24"/>
    </location>
</feature>
<comment type="caution">
    <text evidence="2">The sequence shown here is derived from an EMBL/GenBank/DDBJ whole genome shotgun (WGS) entry which is preliminary data.</text>
</comment>
<evidence type="ECO:0000313" key="2">
    <source>
        <dbReference type="EMBL" id="ESU70682.1"/>
    </source>
</evidence>
<dbReference type="AlphaFoldDB" id="A0A7U9J811"/>
<dbReference type="Proteomes" id="UP000018339">
    <property type="component" value="Unassembled WGS sequence"/>
</dbReference>
<protein>
    <submittedName>
        <fullName evidence="2">Uncharacterized protein</fullName>
    </submittedName>
</protein>
<gene>
    <name evidence="2" type="ORF">T260_17665</name>
</gene>
<sequence>MGRTKLGNANAQRNNNAKKKNGFNEWRSEFASYAEVEAEKMKNDHKNIRS</sequence>